<dbReference type="InterPro" id="IPR029058">
    <property type="entry name" value="AB_hydrolase_fold"/>
</dbReference>
<proteinExistence type="predicted"/>
<dbReference type="EC" id="3.1.1.24" evidence="2"/>
<dbReference type="InterPro" id="IPR000073">
    <property type="entry name" value="AB_hydrolase_1"/>
</dbReference>
<evidence type="ECO:0000313" key="2">
    <source>
        <dbReference type="EMBL" id="MCA6069212.1"/>
    </source>
</evidence>
<dbReference type="Proteomes" id="UP000618240">
    <property type="component" value="Unassembled WGS sequence"/>
</dbReference>
<dbReference type="NCBIfam" id="TIGR02427">
    <property type="entry name" value="protocat_pcaD"/>
    <property type="match status" value="1"/>
</dbReference>
<dbReference type="PANTHER" id="PTHR43798">
    <property type="entry name" value="MONOACYLGLYCEROL LIPASE"/>
    <property type="match status" value="1"/>
</dbReference>
<evidence type="ECO:0000259" key="1">
    <source>
        <dbReference type="Pfam" id="PF12146"/>
    </source>
</evidence>
<organism evidence="2 3">
    <name type="scientific">Chryseobacterium tagetis</name>
    <dbReference type="NCBI Taxonomy" id="2801334"/>
    <lineage>
        <taxon>Bacteria</taxon>
        <taxon>Pseudomonadati</taxon>
        <taxon>Bacteroidota</taxon>
        <taxon>Flavobacteriia</taxon>
        <taxon>Flavobacteriales</taxon>
        <taxon>Weeksellaceae</taxon>
        <taxon>Chryseobacterium group</taxon>
        <taxon>Chryseobacterium</taxon>
    </lineage>
</organism>
<dbReference type="PRINTS" id="PR00111">
    <property type="entry name" value="ABHYDROLASE"/>
</dbReference>
<feature type="domain" description="Serine aminopeptidase S33" evidence="1">
    <location>
        <begin position="44"/>
        <end position="221"/>
    </location>
</feature>
<sequence>MPTVQLKNYTCNYEFLNSGKDRTIIFSNSLGTDYSMWNKVVDIIKSDFNIILHDTRGHGKSSNSEKELTIEELGEDIIELLNTLNIKGKITFCGLSMGGLIGQYLGISHSDKFDKIILANTAAKIGTTESWNTRIETVTANGLSSILDGTAERWFTTDFKKNHADEVDMILKKFAANDVGGYCANCAAVRDADYRYQIDKINIPVLVIAGSEDLVTTVDDGIFMKTKIAVSKLEVLKAAHLSAVEQAEEFAKNILSF</sequence>
<dbReference type="InterPro" id="IPR022742">
    <property type="entry name" value="Hydrolase_4"/>
</dbReference>
<comment type="caution">
    <text evidence="2">The sequence shown here is derived from an EMBL/GenBank/DDBJ whole genome shotgun (WGS) entry which is preliminary data.</text>
</comment>
<reference evidence="2 3" key="1">
    <citation type="submission" date="2021-09" db="EMBL/GenBank/DDBJ databases">
        <title>Genome sequencing and assembly of Chryseobacterium sp. RG1.</title>
        <authorList>
            <person name="Chhetri G."/>
        </authorList>
    </citation>
    <scope>NUCLEOTIDE SEQUENCE [LARGE SCALE GENOMIC DNA]</scope>
    <source>
        <strain evidence="2 3">RG1</strain>
    </source>
</reference>
<dbReference type="SUPFAM" id="SSF53474">
    <property type="entry name" value="alpha/beta-Hydrolases"/>
    <property type="match status" value="1"/>
</dbReference>
<protein>
    <submittedName>
        <fullName evidence="2">3-oxoadipate enol-lactonase</fullName>
        <ecNumber evidence="2">3.1.1.24</ecNumber>
    </submittedName>
</protein>
<dbReference type="EMBL" id="JAERSE020000005">
    <property type="protein sequence ID" value="MCA6069212.1"/>
    <property type="molecule type" value="Genomic_DNA"/>
</dbReference>
<keyword evidence="2" id="KW-0378">Hydrolase</keyword>
<dbReference type="InterPro" id="IPR050266">
    <property type="entry name" value="AB_hydrolase_sf"/>
</dbReference>
<keyword evidence="3" id="KW-1185">Reference proteome</keyword>
<dbReference type="GO" id="GO:0047570">
    <property type="term" value="F:3-oxoadipate enol-lactonase activity"/>
    <property type="evidence" value="ECO:0007669"/>
    <property type="project" value="UniProtKB-EC"/>
</dbReference>
<dbReference type="Gene3D" id="3.40.50.1820">
    <property type="entry name" value="alpha/beta hydrolase"/>
    <property type="match status" value="1"/>
</dbReference>
<dbReference type="RefSeq" id="WP_225690394.1">
    <property type="nucleotide sequence ID" value="NZ_JAERSE020000005.1"/>
</dbReference>
<name>A0ABS8A6V8_9FLAO</name>
<accession>A0ABS8A6V8</accession>
<dbReference type="Pfam" id="PF12146">
    <property type="entry name" value="Hydrolase_4"/>
    <property type="match status" value="1"/>
</dbReference>
<evidence type="ECO:0000313" key="3">
    <source>
        <dbReference type="Proteomes" id="UP000618240"/>
    </source>
</evidence>
<gene>
    <name evidence="2" type="primary">pcaD</name>
    <name evidence="2" type="ORF">JI747_018755</name>
</gene>
<dbReference type="InterPro" id="IPR026968">
    <property type="entry name" value="PcaD/CatD"/>
</dbReference>